<protein>
    <submittedName>
        <fullName evidence="1">Uncharacterized protein</fullName>
    </submittedName>
</protein>
<name>A0A1H5RA02_9PSEU</name>
<evidence type="ECO:0000313" key="1">
    <source>
        <dbReference type="EMBL" id="SEF34421.1"/>
    </source>
</evidence>
<organism evidence="1 2">
    <name type="scientific">Amycolatopsis pretoriensis</name>
    <dbReference type="NCBI Taxonomy" id="218821"/>
    <lineage>
        <taxon>Bacteria</taxon>
        <taxon>Bacillati</taxon>
        <taxon>Actinomycetota</taxon>
        <taxon>Actinomycetes</taxon>
        <taxon>Pseudonocardiales</taxon>
        <taxon>Pseudonocardiaceae</taxon>
        <taxon>Amycolatopsis</taxon>
    </lineage>
</organism>
<gene>
    <name evidence="1" type="ORF">SAMN05421837_107381</name>
</gene>
<dbReference type="STRING" id="218821.SAMN05421837_107381"/>
<proteinExistence type="predicted"/>
<accession>A0A1H5RA02</accession>
<sequence>MARLTAKADLIMDELESVVGQMADMLREAHGGNDD</sequence>
<dbReference type="EMBL" id="FNUJ01000007">
    <property type="protein sequence ID" value="SEF34421.1"/>
    <property type="molecule type" value="Genomic_DNA"/>
</dbReference>
<evidence type="ECO:0000313" key="2">
    <source>
        <dbReference type="Proteomes" id="UP000198878"/>
    </source>
</evidence>
<dbReference type="Proteomes" id="UP000198878">
    <property type="component" value="Unassembled WGS sequence"/>
</dbReference>
<keyword evidence="2" id="KW-1185">Reference proteome</keyword>
<dbReference type="AlphaFoldDB" id="A0A1H5RA02"/>
<reference evidence="2" key="1">
    <citation type="submission" date="2016-10" db="EMBL/GenBank/DDBJ databases">
        <authorList>
            <person name="Varghese N."/>
            <person name="Submissions S."/>
        </authorList>
    </citation>
    <scope>NUCLEOTIDE SEQUENCE [LARGE SCALE GENOMIC DNA]</scope>
    <source>
        <strain evidence="2">DSM 44654</strain>
    </source>
</reference>